<dbReference type="GO" id="GO:0004623">
    <property type="term" value="F:phospholipase A2 activity"/>
    <property type="evidence" value="ECO:0007669"/>
    <property type="project" value="InterPro"/>
</dbReference>
<sequence>MLGQHKVPEERTQHVPQQADSKQAKRPTMDRWLIWTGLFITGLRLNRECLRVQALPVLDNNGGTPGVLPSGNRWLSHSARSKRLAYPGTLWCGTGTLAESFDDLGEYTSTDRCCRKHDTCEYHINGFESKYGYQNYRWYTISHCDCDLEFKKCLLTSNETDAARDIGQTFFNMIGTPCFDFEETETCAERSWYGGCKRHQKTKVAAVREQELYHFQPFAPSTASSAENGDDASQDTMQKNMSSTLSPGQHPGLRVPGGIRDLHQMQLLSTPSLAFKDSPEFQDPPSAELLSKVTGIRFVRRWKRWLGICRNKGLSGQANTENCQDYVNRSATTHWERSSHAGAWMRILDSSNENYFYGLQKTSRRLRQICKILSCSQRVDSTDVGTTPGWLGEHAQNYSFQNTNTRWAAASTNSNLLIEANYNFQNDSQSEMAQNKLYSPSSGRNCNGPFKSPNIPHDVKALPITQCQMVNCTNSAKVISKHTKHSERINSTTPGGQKRWRKKVKTISARVFAHRRGGFMCECFICRRNRRRHYRSKKQIRVLFPMFPGINATYRSAKKQLETLLDARTESKSDLNLNLQVSLGKKLEQEDRDGFLSVNIDRRKRCQQNCRFRPKMRRVRRNKCCRRRLLKLFVTYTGQKR</sequence>
<dbReference type="Pfam" id="PF05826">
    <property type="entry name" value="Phospholip_A2_2"/>
    <property type="match status" value="1"/>
</dbReference>
<keyword evidence="6" id="KW-1185">Reference proteome</keyword>
<feature type="domain" description="Phospholipase A2-like central" evidence="4">
    <location>
        <begin position="86"/>
        <end position="181"/>
    </location>
</feature>
<dbReference type="GO" id="GO:0006644">
    <property type="term" value="P:phospholipid metabolic process"/>
    <property type="evidence" value="ECO:0007669"/>
    <property type="project" value="InterPro"/>
</dbReference>
<proteinExistence type="predicted"/>
<evidence type="ECO:0000313" key="6">
    <source>
        <dbReference type="Proteomes" id="UP000694388"/>
    </source>
</evidence>
<dbReference type="InterPro" id="IPR036444">
    <property type="entry name" value="PLipase_A2_dom_sf"/>
</dbReference>
<evidence type="ECO:0000259" key="4">
    <source>
        <dbReference type="Pfam" id="PF05826"/>
    </source>
</evidence>
<dbReference type="Gene3D" id="1.20.90.10">
    <property type="entry name" value="Phospholipase A2 domain"/>
    <property type="match status" value="1"/>
</dbReference>
<dbReference type="SUPFAM" id="SSF48619">
    <property type="entry name" value="Phospholipase A2, PLA2"/>
    <property type="match status" value="1"/>
</dbReference>
<evidence type="ECO:0000256" key="3">
    <source>
        <dbReference type="SAM" id="MobiDB-lite"/>
    </source>
</evidence>
<comment type="subcellular location">
    <subcellularLocation>
        <location evidence="1">Secreted</location>
    </subcellularLocation>
</comment>
<dbReference type="CDD" id="cd04704">
    <property type="entry name" value="PLA2_bee_venom_like"/>
    <property type="match status" value="1"/>
</dbReference>
<accession>A0A8C4QBT7</accession>
<feature type="region of interest" description="Disordered" evidence="3">
    <location>
        <begin position="1"/>
        <end position="24"/>
    </location>
</feature>
<protein>
    <recommendedName>
        <fullName evidence="4">Phospholipase A2-like central domain-containing protein</fullName>
    </recommendedName>
</protein>
<dbReference type="InterPro" id="IPR016090">
    <property type="entry name" value="PLA2-like_dom"/>
</dbReference>
<dbReference type="GO" id="GO:0050482">
    <property type="term" value="P:arachidonate secretion"/>
    <property type="evidence" value="ECO:0007669"/>
    <property type="project" value="InterPro"/>
</dbReference>
<dbReference type="InterPro" id="IPR033113">
    <property type="entry name" value="PLA2_histidine"/>
</dbReference>
<keyword evidence="2" id="KW-0964">Secreted</keyword>
<name>A0A8C4QBT7_EPTBU</name>
<evidence type="ECO:0000256" key="2">
    <source>
        <dbReference type="ARBA" id="ARBA00022525"/>
    </source>
</evidence>
<evidence type="ECO:0000313" key="5">
    <source>
        <dbReference type="Ensembl" id="ENSEBUP00000012696.1"/>
    </source>
</evidence>
<dbReference type="GeneTree" id="ENSGT00940000168434"/>
<feature type="region of interest" description="Disordered" evidence="3">
    <location>
        <begin position="220"/>
        <end position="251"/>
    </location>
</feature>
<dbReference type="Ensembl" id="ENSEBUT00000013272.1">
    <property type="protein sequence ID" value="ENSEBUP00000012696.1"/>
    <property type="gene ID" value="ENSEBUG00000008071.1"/>
</dbReference>
<dbReference type="GO" id="GO:0005576">
    <property type="term" value="C:extracellular region"/>
    <property type="evidence" value="ECO:0007669"/>
    <property type="project" value="UniProtKB-SubCell"/>
</dbReference>
<feature type="compositionally biased region" description="Polar residues" evidence="3">
    <location>
        <begin position="234"/>
        <end position="247"/>
    </location>
</feature>
<dbReference type="Proteomes" id="UP000694388">
    <property type="component" value="Unplaced"/>
</dbReference>
<dbReference type="AlphaFoldDB" id="A0A8C4QBT7"/>
<dbReference type="PROSITE" id="PS00118">
    <property type="entry name" value="PA2_HIS"/>
    <property type="match status" value="1"/>
</dbReference>
<feature type="compositionally biased region" description="Basic and acidic residues" evidence="3">
    <location>
        <begin position="1"/>
        <end position="13"/>
    </location>
</feature>
<dbReference type="PANTHER" id="PTHR12253">
    <property type="entry name" value="RH14732P"/>
    <property type="match status" value="1"/>
</dbReference>
<reference evidence="5" key="2">
    <citation type="submission" date="2025-09" db="UniProtKB">
        <authorList>
            <consortium name="Ensembl"/>
        </authorList>
    </citation>
    <scope>IDENTIFICATION</scope>
</reference>
<reference evidence="5" key="1">
    <citation type="submission" date="2025-08" db="UniProtKB">
        <authorList>
            <consortium name="Ensembl"/>
        </authorList>
    </citation>
    <scope>IDENTIFICATION</scope>
</reference>
<evidence type="ECO:0000256" key="1">
    <source>
        <dbReference type="ARBA" id="ARBA00004613"/>
    </source>
</evidence>
<organism evidence="5 6">
    <name type="scientific">Eptatretus burgeri</name>
    <name type="common">Inshore hagfish</name>
    <dbReference type="NCBI Taxonomy" id="7764"/>
    <lineage>
        <taxon>Eukaryota</taxon>
        <taxon>Metazoa</taxon>
        <taxon>Chordata</taxon>
        <taxon>Craniata</taxon>
        <taxon>Vertebrata</taxon>
        <taxon>Cyclostomata</taxon>
        <taxon>Myxini</taxon>
        <taxon>Myxiniformes</taxon>
        <taxon>Myxinidae</taxon>
        <taxon>Eptatretinae</taxon>
        <taxon>Eptatretus</taxon>
    </lineage>
</organism>